<dbReference type="InterPro" id="IPR045621">
    <property type="entry name" value="BPD_transp_1_N"/>
</dbReference>
<dbReference type="PROSITE" id="PS50928">
    <property type="entry name" value="ABC_TM1"/>
    <property type="match status" value="1"/>
</dbReference>
<dbReference type="GO" id="GO:0071916">
    <property type="term" value="F:dipeptide transmembrane transporter activity"/>
    <property type="evidence" value="ECO:0007669"/>
    <property type="project" value="TreeGrafter"/>
</dbReference>
<dbReference type="EMBL" id="QLIX01000028">
    <property type="protein sequence ID" value="RAI56005.1"/>
    <property type="molecule type" value="Genomic_DNA"/>
</dbReference>
<proteinExistence type="inferred from homology"/>
<dbReference type="InterPro" id="IPR000515">
    <property type="entry name" value="MetI-like"/>
</dbReference>
<evidence type="ECO:0000313" key="9">
    <source>
        <dbReference type="EMBL" id="RAI56005.1"/>
    </source>
</evidence>
<organism evidence="9 10">
    <name type="scientific">Roseicella frigidaeris</name>
    <dbReference type="NCBI Taxonomy" id="2230885"/>
    <lineage>
        <taxon>Bacteria</taxon>
        <taxon>Pseudomonadati</taxon>
        <taxon>Pseudomonadota</taxon>
        <taxon>Alphaproteobacteria</taxon>
        <taxon>Acetobacterales</taxon>
        <taxon>Roseomonadaceae</taxon>
        <taxon>Roseicella</taxon>
    </lineage>
</organism>
<dbReference type="PANTHER" id="PTHR43163:SF6">
    <property type="entry name" value="DIPEPTIDE TRANSPORT SYSTEM PERMEASE PROTEIN DPPB-RELATED"/>
    <property type="match status" value="1"/>
</dbReference>
<accession>A0A327M148</accession>
<keyword evidence="10" id="KW-1185">Reference proteome</keyword>
<dbReference type="SUPFAM" id="SSF161098">
    <property type="entry name" value="MetI-like"/>
    <property type="match status" value="1"/>
</dbReference>
<dbReference type="Pfam" id="PF19300">
    <property type="entry name" value="BPD_transp_1_N"/>
    <property type="match status" value="1"/>
</dbReference>
<comment type="subcellular location">
    <subcellularLocation>
        <location evidence="1 7">Cell membrane</location>
        <topology evidence="1 7">Multi-pass membrane protein</topology>
    </subcellularLocation>
</comment>
<evidence type="ECO:0000256" key="1">
    <source>
        <dbReference type="ARBA" id="ARBA00004651"/>
    </source>
</evidence>
<dbReference type="PANTHER" id="PTHR43163">
    <property type="entry name" value="DIPEPTIDE TRANSPORT SYSTEM PERMEASE PROTEIN DPPB-RELATED"/>
    <property type="match status" value="1"/>
</dbReference>
<feature type="domain" description="ABC transmembrane type-1" evidence="8">
    <location>
        <begin position="129"/>
        <end position="326"/>
    </location>
</feature>
<evidence type="ECO:0000256" key="5">
    <source>
        <dbReference type="ARBA" id="ARBA00022989"/>
    </source>
</evidence>
<dbReference type="AlphaFoldDB" id="A0A327M148"/>
<keyword evidence="6 7" id="KW-0472">Membrane</keyword>
<dbReference type="GO" id="GO:0005886">
    <property type="term" value="C:plasma membrane"/>
    <property type="evidence" value="ECO:0007669"/>
    <property type="project" value="UniProtKB-SubCell"/>
</dbReference>
<dbReference type="CDD" id="cd06261">
    <property type="entry name" value="TM_PBP2"/>
    <property type="match status" value="1"/>
</dbReference>
<evidence type="ECO:0000256" key="2">
    <source>
        <dbReference type="ARBA" id="ARBA00022448"/>
    </source>
</evidence>
<dbReference type="Pfam" id="PF00528">
    <property type="entry name" value="BPD_transp_1"/>
    <property type="match status" value="1"/>
</dbReference>
<feature type="transmembrane region" description="Helical" evidence="7">
    <location>
        <begin position="133"/>
        <end position="157"/>
    </location>
</feature>
<keyword evidence="2 7" id="KW-0813">Transport</keyword>
<keyword evidence="3" id="KW-1003">Cell membrane</keyword>
<sequence length="342" mass="35999">MSPSTRSRPATAYRTCAGGSRSVGGNAWRVLRPLLSRLGQAGLVALLVGCIGFALMHALPGDQAFRLAAERYGPDIVDARAAAAMRAELGLDRPLALQLLEWLGRVVRLDLGRSLVTGEPVIQELRVQLGYTALLAGMALPLSALIGLPLGIAAGLWRGRWPDHAVLSLAVLLRAVPAYALGLALMVLLSVRLRWLPPGGFEGWAELVLPSLTLALGLAAVSSRVARESVAAVAASPVLAFARWKGLSERDAVRRHGLRNAAIPVLAVLGLQLIGLVEGILIVETLFGWPGIGHALVHAIFARDVPLVQGTALIMGLGVVLLNAAVDLACLLIDPRRGRQAA</sequence>
<evidence type="ECO:0000256" key="3">
    <source>
        <dbReference type="ARBA" id="ARBA00022475"/>
    </source>
</evidence>
<protein>
    <submittedName>
        <fullName evidence="9">ABC transporter permease</fullName>
    </submittedName>
</protein>
<keyword evidence="4 7" id="KW-0812">Transmembrane</keyword>
<reference evidence="10" key="1">
    <citation type="submission" date="2018-06" db="EMBL/GenBank/DDBJ databases">
        <authorList>
            <person name="Khan S.A."/>
        </authorList>
    </citation>
    <scope>NUCLEOTIDE SEQUENCE [LARGE SCALE GENOMIC DNA]</scope>
    <source>
        <strain evidence="10">DB-1506</strain>
    </source>
</reference>
<dbReference type="InterPro" id="IPR035906">
    <property type="entry name" value="MetI-like_sf"/>
</dbReference>
<evidence type="ECO:0000256" key="4">
    <source>
        <dbReference type="ARBA" id="ARBA00022692"/>
    </source>
</evidence>
<keyword evidence="5 7" id="KW-1133">Transmembrane helix</keyword>
<feature type="transmembrane region" description="Helical" evidence="7">
    <location>
        <begin position="265"/>
        <end position="292"/>
    </location>
</feature>
<feature type="transmembrane region" description="Helical" evidence="7">
    <location>
        <begin position="169"/>
        <end position="191"/>
    </location>
</feature>
<dbReference type="OrthoDB" id="9807402at2"/>
<name>A0A327M148_9PROT</name>
<comment type="similarity">
    <text evidence="7">Belongs to the binding-protein-dependent transport system permease family.</text>
</comment>
<comment type="caution">
    <text evidence="9">The sequence shown here is derived from an EMBL/GenBank/DDBJ whole genome shotgun (WGS) entry which is preliminary data.</text>
</comment>
<evidence type="ECO:0000256" key="6">
    <source>
        <dbReference type="ARBA" id="ARBA00023136"/>
    </source>
</evidence>
<gene>
    <name evidence="9" type="ORF">DOO78_22965</name>
</gene>
<evidence type="ECO:0000259" key="8">
    <source>
        <dbReference type="PROSITE" id="PS50928"/>
    </source>
</evidence>
<dbReference type="Proteomes" id="UP000249065">
    <property type="component" value="Unassembled WGS sequence"/>
</dbReference>
<evidence type="ECO:0000256" key="7">
    <source>
        <dbReference type="RuleBase" id="RU363032"/>
    </source>
</evidence>
<feature type="transmembrane region" description="Helical" evidence="7">
    <location>
        <begin position="203"/>
        <end position="223"/>
    </location>
</feature>
<dbReference type="Gene3D" id="1.10.3720.10">
    <property type="entry name" value="MetI-like"/>
    <property type="match status" value="1"/>
</dbReference>
<evidence type="ECO:0000313" key="10">
    <source>
        <dbReference type="Proteomes" id="UP000249065"/>
    </source>
</evidence>
<feature type="transmembrane region" description="Helical" evidence="7">
    <location>
        <begin position="38"/>
        <end position="59"/>
    </location>
</feature>
<feature type="transmembrane region" description="Helical" evidence="7">
    <location>
        <begin position="312"/>
        <end position="333"/>
    </location>
</feature>